<dbReference type="EMBL" id="JABSTQ010002258">
    <property type="protein sequence ID" value="KAG0444266.1"/>
    <property type="molecule type" value="Genomic_DNA"/>
</dbReference>
<reference evidence="1 2" key="1">
    <citation type="journal article" date="2020" name="Cell">
        <title>Large-Scale Comparative Analyses of Tick Genomes Elucidate Their Genetic Diversity and Vector Capacities.</title>
        <authorList>
            <consortium name="Tick Genome and Microbiome Consortium (TIGMIC)"/>
            <person name="Jia N."/>
            <person name="Wang J."/>
            <person name="Shi W."/>
            <person name="Du L."/>
            <person name="Sun Y."/>
            <person name="Zhan W."/>
            <person name="Jiang J.F."/>
            <person name="Wang Q."/>
            <person name="Zhang B."/>
            <person name="Ji P."/>
            <person name="Bell-Sakyi L."/>
            <person name="Cui X.M."/>
            <person name="Yuan T.T."/>
            <person name="Jiang B.G."/>
            <person name="Yang W.F."/>
            <person name="Lam T.T."/>
            <person name="Chang Q.C."/>
            <person name="Ding S.J."/>
            <person name="Wang X.J."/>
            <person name="Zhu J.G."/>
            <person name="Ruan X.D."/>
            <person name="Zhao L."/>
            <person name="Wei J.T."/>
            <person name="Ye R.Z."/>
            <person name="Que T.C."/>
            <person name="Du C.H."/>
            <person name="Zhou Y.H."/>
            <person name="Cheng J.X."/>
            <person name="Dai P.F."/>
            <person name="Guo W.B."/>
            <person name="Han X.H."/>
            <person name="Huang E.J."/>
            <person name="Li L.F."/>
            <person name="Wei W."/>
            <person name="Gao Y.C."/>
            <person name="Liu J.Z."/>
            <person name="Shao H.Z."/>
            <person name="Wang X."/>
            <person name="Wang C.C."/>
            <person name="Yang T.C."/>
            <person name="Huo Q.B."/>
            <person name="Li W."/>
            <person name="Chen H.Y."/>
            <person name="Chen S.E."/>
            <person name="Zhou L.G."/>
            <person name="Ni X.B."/>
            <person name="Tian J.H."/>
            <person name="Sheng Y."/>
            <person name="Liu T."/>
            <person name="Pan Y.S."/>
            <person name="Xia L.Y."/>
            <person name="Li J."/>
            <person name="Zhao F."/>
            <person name="Cao W.C."/>
        </authorList>
    </citation>
    <scope>NUCLEOTIDE SEQUENCE [LARGE SCALE GENOMIC DNA]</scope>
    <source>
        <strain evidence="1">Iper-2018</strain>
    </source>
</reference>
<dbReference type="Proteomes" id="UP000805193">
    <property type="component" value="Unassembled WGS sequence"/>
</dbReference>
<sequence length="239" mass="25243">MPNDESDVFVYFFARSLVHSTGSSFSSGRDYADAGMLMSGTVVAKGSSSGVAALPSFLDTVVLFAKNGTRDPKAVAMDSRKLYLLVSAASAILTFGNATQLSEANEPRNSHLPVFARGLPPQQTEESLRRSLAQSGFKNVHCDTVNGFVHCISGGFDHTPTGIIIATALGVAIGVICVAAFGICWWTMSERRKEVVAAAAGVQQTSHASRRPPVRGNTSIGLINSMATPATIGHGYHRL</sequence>
<organism evidence="1 2">
    <name type="scientific">Ixodes persulcatus</name>
    <name type="common">Taiga tick</name>
    <dbReference type="NCBI Taxonomy" id="34615"/>
    <lineage>
        <taxon>Eukaryota</taxon>
        <taxon>Metazoa</taxon>
        <taxon>Ecdysozoa</taxon>
        <taxon>Arthropoda</taxon>
        <taxon>Chelicerata</taxon>
        <taxon>Arachnida</taxon>
        <taxon>Acari</taxon>
        <taxon>Parasitiformes</taxon>
        <taxon>Ixodida</taxon>
        <taxon>Ixodoidea</taxon>
        <taxon>Ixodidae</taxon>
        <taxon>Ixodinae</taxon>
        <taxon>Ixodes</taxon>
    </lineage>
</organism>
<comment type="caution">
    <text evidence="1">The sequence shown here is derived from an EMBL/GenBank/DDBJ whole genome shotgun (WGS) entry which is preliminary data.</text>
</comment>
<gene>
    <name evidence="1" type="ORF">HPB47_013989</name>
</gene>
<name>A0AC60QX46_IXOPE</name>
<protein>
    <submittedName>
        <fullName evidence="1">Uncharacterized protein</fullName>
    </submittedName>
</protein>
<accession>A0AC60QX46</accession>
<keyword evidence="2" id="KW-1185">Reference proteome</keyword>
<evidence type="ECO:0000313" key="2">
    <source>
        <dbReference type="Proteomes" id="UP000805193"/>
    </source>
</evidence>
<proteinExistence type="predicted"/>
<evidence type="ECO:0000313" key="1">
    <source>
        <dbReference type="EMBL" id="KAG0444266.1"/>
    </source>
</evidence>